<comment type="caution">
    <text evidence="1">The sequence shown here is derived from an EMBL/GenBank/DDBJ whole genome shotgun (WGS) entry which is preliminary data.</text>
</comment>
<dbReference type="EMBL" id="LCYI01000062">
    <property type="protein sequence ID" value="KLA22345.1"/>
    <property type="molecule type" value="Genomic_DNA"/>
</dbReference>
<dbReference type="PATRIC" id="fig|1396.428.peg.2653"/>
<proteinExistence type="predicted"/>
<evidence type="ECO:0000313" key="2">
    <source>
        <dbReference type="Proteomes" id="UP000035214"/>
    </source>
</evidence>
<protein>
    <submittedName>
        <fullName evidence="1">Uncharacterized protein</fullName>
    </submittedName>
</protein>
<organism evidence="1 2">
    <name type="scientific">Bacillus cereus</name>
    <dbReference type="NCBI Taxonomy" id="1396"/>
    <lineage>
        <taxon>Bacteria</taxon>
        <taxon>Bacillati</taxon>
        <taxon>Bacillota</taxon>
        <taxon>Bacilli</taxon>
        <taxon>Bacillales</taxon>
        <taxon>Bacillaceae</taxon>
        <taxon>Bacillus</taxon>
        <taxon>Bacillus cereus group</taxon>
    </lineage>
</organism>
<accession>A0A0G8EE15</accession>
<evidence type="ECO:0000313" key="1">
    <source>
        <dbReference type="EMBL" id="KLA22345.1"/>
    </source>
</evidence>
<gene>
    <name evidence="1" type="ORF">B4077_3291</name>
</gene>
<dbReference type="Proteomes" id="UP000035214">
    <property type="component" value="Unassembled WGS sequence"/>
</dbReference>
<reference evidence="1 2" key="1">
    <citation type="submission" date="2015-04" db="EMBL/GenBank/DDBJ databases">
        <title>Draft Genome Sequences of Eight Spore-Forming Food Isolates of Bacillus cereus Genome sequencing.</title>
        <authorList>
            <person name="Krawcyk A.O."/>
            <person name="de Jong A."/>
            <person name="Eijlander R.T."/>
            <person name="Berendsen E.M."/>
            <person name="Holsappel S."/>
            <person name="Wells-Bennik M."/>
            <person name="Kuipers O.P."/>
        </authorList>
    </citation>
    <scope>NUCLEOTIDE SEQUENCE [LARGE SCALE GENOMIC DNA]</scope>
    <source>
        <strain evidence="1 2">B4077</strain>
    </source>
</reference>
<name>A0A0G8EE15_BACCE</name>
<dbReference type="AlphaFoldDB" id="A0A0G8EE15"/>
<sequence>MCRVEALKECGSPTVLITDKDPALLCAFKKLKKNGFYAYTNHCTVN</sequence>